<dbReference type="GO" id="GO:0045766">
    <property type="term" value="P:positive regulation of angiogenesis"/>
    <property type="evidence" value="ECO:0007669"/>
    <property type="project" value="TreeGrafter"/>
</dbReference>
<dbReference type="Proteomes" id="UP000005207">
    <property type="component" value="Linkage group LG19"/>
</dbReference>
<feature type="region of interest" description="Disordered" evidence="4">
    <location>
        <begin position="129"/>
        <end position="159"/>
    </location>
</feature>
<evidence type="ECO:0000256" key="2">
    <source>
        <dbReference type="ARBA" id="ARBA00023157"/>
    </source>
</evidence>
<dbReference type="STRING" id="8128.ENSONIP00000025400"/>
<dbReference type="InterPro" id="IPR050507">
    <property type="entry name" value="PDGF/VEGF_growth_factor"/>
</dbReference>
<dbReference type="PANTHER" id="PTHR12025:SF9">
    <property type="entry name" value="PLACENTA GROWTH FACTOR"/>
    <property type="match status" value="1"/>
</dbReference>
<dbReference type="SMART" id="SM00141">
    <property type="entry name" value="PDGF"/>
    <property type="match status" value="1"/>
</dbReference>
<dbReference type="GeneTree" id="ENSGT00940000160164"/>
<evidence type="ECO:0000256" key="3">
    <source>
        <dbReference type="RuleBase" id="RU003818"/>
    </source>
</evidence>
<dbReference type="HOGENOM" id="CLU_042996_3_0_1"/>
<evidence type="ECO:0000259" key="5">
    <source>
        <dbReference type="PROSITE" id="PS50278"/>
    </source>
</evidence>
<dbReference type="eggNOG" id="ENOG502S2DE">
    <property type="taxonomic scope" value="Eukaryota"/>
</dbReference>
<dbReference type="GO" id="GO:0008083">
    <property type="term" value="F:growth factor activity"/>
    <property type="evidence" value="ECO:0007669"/>
    <property type="project" value="UniProtKB-KW"/>
</dbReference>
<dbReference type="CDD" id="cd00135">
    <property type="entry name" value="PDGF"/>
    <property type="match status" value="1"/>
</dbReference>
<dbReference type="GO" id="GO:0005172">
    <property type="term" value="F:vascular endothelial growth factor receptor binding"/>
    <property type="evidence" value="ECO:0007669"/>
    <property type="project" value="TreeGrafter"/>
</dbReference>
<dbReference type="GO" id="GO:0038084">
    <property type="term" value="P:vascular endothelial growth factor signaling pathway"/>
    <property type="evidence" value="ECO:0007669"/>
    <property type="project" value="TreeGrafter"/>
</dbReference>
<dbReference type="SUPFAM" id="SSF57501">
    <property type="entry name" value="Cystine-knot cytokines"/>
    <property type="match status" value="1"/>
</dbReference>
<evidence type="ECO:0000313" key="6">
    <source>
        <dbReference type="Ensembl" id="ENSONIP00000025400.2"/>
    </source>
</evidence>
<dbReference type="GO" id="GO:0002040">
    <property type="term" value="P:sprouting angiogenesis"/>
    <property type="evidence" value="ECO:0007669"/>
    <property type="project" value="TreeGrafter"/>
</dbReference>
<dbReference type="GO" id="GO:0001666">
    <property type="term" value="P:response to hypoxia"/>
    <property type="evidence" value="ECO:0007669"/>
    <property type="project" value="TreeGrafter"/>
</dbReference>
<dbReference type="InterPro" id="IPR000072">
    <property type="entry name" value="PDGF/VEGF_dom"/>
</dbReference>
<organism evidence="6 7">
    <name type="scientific">Oreochromis niloticus</name>
    <name type="common">Nile tilapia</name>
    <name type="synonym">Tilapia nilotica</name>
    <dbReference type="NCBI Taxonomy" id="8128"/>
    <lineage>
        <taxon>Eukaryota</taxon>
        <taxon>Metazoa</taxon>
        <taxon>Chordata</taxon>
        <taxon>Craniata</taxon>
        <taxon>Vertebrata</taxon>
        <taxon>Euteleostomi</taxon>
        <taxon>Actinopterygii</taxon>
        <taxon>Neopterygii</taxon>
        <taxon>Teleostei</taxon>
        <taxon>Neoteleostei</taxon>
        <taxon>Acanthomorphata</taxon>
        <taxon>Ovalentaria</taxon>
        <taxon>Cichlomorphae</taxon>
        <taxon>Cichliformes</taxon>
        <taxon>Cichlidae</taxon>
        <taxon>African cichlids</taxon>
        <taxon>Pseudocrenilabrinae</taxon>
        <taxon>Oreochromini</taxon>
        <taxon>Oreochromis</taxon>
    </lineage>
</organism>
<reference evidence="6" key="2">
    <citation type="submission" date="2025-08" db="UniProtKB">
        <authorList>
            <consortium name="Ensembl"/>
        </authorList>
    </citation>
    <scope>IDENTIFICATION</scope>
</reference>
<dbReference type="Ensembl" id="ENSONIT00000025421.2">
    <property type="protein sequence ID" value="ENSONIP00000025400.2"/>
    <property type="gene ID" value="ENSONIG00000020160.2"/>
</dbReference>
<dbReference type="GO" id="GO:0060754">
    <property type="term" value="P:positive regulation of mast cell chemotaxis"/>
    <property type="evidence" value="ECO:0007669"/>
    <property type="project" value="TreeGrafter"/>
</dbReference>
<dbReference type="InterPro" id="IPR023581">
    <property type="entry name" value="PD_growth_factor_CS"/>
</dbReference>
<dbReference type="GO" id="GO:0001938">
    <property type="term" value="P:positive regulation of endothelial cell proliferation"/>
    <property type="evidence" value="ECO:0007669"/>
    <property type="project" value="TreeGrafter"/>
</dbReference>
<dbReference type="PROSITE" id="PS50278">
    <property type="entry name" value="PDGF_2"/>
    <property type="match status" value="1"/>
</dbReference>
<comment type="similarity">
    <text evidence="3">Belongs to the PDGF/VEGF growth factor family.</text>
</comment>
<dbReference type="GO" id="GO:0042056">
    <property type="term" value="F:chemoattractant activity"/>
    <property type="evidence" value="ECO:0007669"/>
    <property type="project" value="TreeGrafter"/>
</dbReference>
<reference evidence="7" key="1">
    <citation type="submission" date="2012-01" db="EMBL/GenBank/DDBJ databases">
        <title>The Genome Sequence of Oreochromis niloticus (Nile Tilapia).</title>
        <authorList>
            <consortium name="Broad Institute Genome Assembly Team"/>
            <consortium name="Broad Institute Sequencing Platform"/>
            <person name="Di Palma F."/>
            <person name="Johnson J."/>
            <person name="Lander E.S."/>
            <person name="Lindblad-Toh K."/>
        </authorList>
    </citation>
    <scope>NUCLEOTIDE SEQUENCE [LARGE SCALE GENOMIC DNA]</scope>
</reference>
<dbReference type="GO" id="GO:0005615">
    <property type="term" value="C:extracellular space"/>
    <property type="evidence" value="ECO:0007669"/>
    <property type="project" value="TreeGrafter"/>
</dbReference>
<dbReference type="GO" id="GO:0048010">
    <property type="term" value="P:vascular endothelial growth factor receptor signaling pathway"/>
    <property type="evidence" value="ECO:0007669"/>
    <property type="project" value="TreeGrafter"/>
</dbReference>
<dbReference type="InterPro" id="IPR029034">
    <property type="entry name" value="Cystine-knot_cytokine"/>
</dbReference>
<sequence length="185" mass="21132">ARGAEGMQSTREALTVLVFEKVWGRSFCRTIEKLVEVVQEYPSEVEHIYSPSCVPLVRCAGCCGDENLECHPTQTTNVTMQVRPKPSEQEKKEGCCSKVREYSYNINFAICQKPQAFFYNLVLGSGKGEEEEEGRGRRDKKRRNVTGEGHTGGRKRSHSHRFILQQLLTKATLSLVFYRCQIPRR</sequence>
<dbReference type="AlphaFoldDB" id="I3KWA4"/>
<dbReference type="GO" id="GO:0050930">
    <property type="term" value="P:induction of positive chemotaxis"/>
    <property type="evidence" value="ECO:0007669"/>
    <property type="project" value="TreeGrafter"/>
</dbReference>
<keyword evidence="2" id="KW-1015">Disulfide bond</keyword>
<dbReference type="Gene3D" id="2.10.90.10">
    <property type="entry name" value="Cystine-knot cytokines"/>
    <property type="match status" value="1"/>
</dbReference>
<evidence type="ECO:0000313" key="7">
    <source>
        <dbReference type="Proteomes" id="UP000005207"/>
    </source>
</evidence>
<protein>
    <submittedName>
        <fullName evidence="6">Placental growth factor b</fullName>
    </submittedName>
</protein>
<evidence type="ECO:0000256" key="4">
    <source>
        <dbReference type="SAM" id="MobiDB-lite"/>
    </source>
</evidence>
<dbReference type="GO" id="GO:0016020">
    <property type="term" value="C:membrane"/>
    <property type="evidence" value="ECO:0007669"/>
    <property type="project" value="InterPro"/>
</dbReference>
<proteinExistence type="inferred from homology"/>
<dbReference type="PANTHER" id="PTHR12025">
    <property type="entry name" value="VASCULAR ENDOTHELIAL GROWTH FACTOR"/>
    <property type="match status" value="1"/>
</dbReference>
<accession>I3KWA4</accession>
<name>I3KWA4_ORENI</name>
<keyword evidence="1 3" id="KW-0339">Growth factor</keyword>
<keyword evidence="7" id="KW-1185">Reference proteome</keyword>
<dbReference type="InParanoid" id="I3KWA4"/>
<feature type="domain" description="Platelet-derived growth factor (PDGF) family profile" evidence="5">
    <location>
        <begin position="15"/>
        <end position="82"/>
    </location>
</feature>
<evidence type="ECO:0000256" key="1">
    <source>
        <dbReference type="ARBA" id="ARBA00023030"/>
    </source>
</evidence>
<dbReference type="Pfam" id="PF00341">
    <property type="entry name" value="PDGF"/>
    <property type="match status" value="1"/>
</dbReference>
<reference evidence="6" key="3">
    <citation type="submission" date="2025-09" db="UniProtKB">
        <authorList>
            <consortium name="Ensembl"/>
        </authorList>
    </citation>
    <scope>IDENTIFICATION</scope>
</reference>
<dbReference type="PROSITE" id="PS00249">
    <property type="entry name" value="PDGF_1"/>
    <property type="match status" value="1"/>
</dbReference>